<dbReference type="HOGENOM" id="CLU_071826_1_0_0"/>
<dbReference type="eggNOG" id="COG1433">
    <property type="taxonomic scope" value="Bacteria"/>
</dbReference>
<dbReference type="Pfam" id="PF02579">
    <property type="entry name" value="Nitro_FeMo-Co"/>
    <property type="match status" value="1"/>
</dbReference>
<dbReference type="Gene3D" id="3.30.420.130">
    <property type="entry name" value="Dinitrogenase iron-molybdenum cofactor biosynthesis domain"/>
    <property type="match status" value="1"/>
</dbReference>
<dbReference type="RefSeq" id="WP_012862015.1">
    <property type="nucleotide sequence ID" value="NC_013517.1"/>
</dbReference>
<reference evidence="2 3" key="2">
    <citation type="journal article" date="2010" name="Stand. Genomic Sci.">
        <title>Complete genome sequence of Sebaldella termitidis type strain (NCTC 11300).</title>
        <authorList>
            <person name="Harmon-Smith M."/>
            <person name="Celia L."/>
            <person name="Chertkov O."/>
            <person name="Lapidus A."/>
            <person name="Copeland A."/>
            <person name="Glavina Del Rio T."/>
            <person name="Nolan M."/>
            <person name="Lucas S."/>
            <person name="Tice H."/>
            <person name="Cheng J.F."/>
            <person name="Han C."/>
            <person name="Detter J.C."/>
            <person name="Bruce D."/>
            <person name="Goodwin L."/>
            <person name="Pitluck S."/>
            <person name="Pati A."/>
            <person name="Liolios K."/>
            <person name="Ivanova N."/>
            <person name="Mavromatis K."/>
            <person name="Mikhailova N."/>
            <person name="Chen A."/>
            <person name="Palaniappan K."/>
            <person name="Land M."/>
            <person name="Hauser L."/>
            <person name="Chang Y.J."/>
            <person name="Jeffries C.D."/>
            <person name="Brettin T."/>
            <person name="Goker M."/>
            <person name="Beck B."/>
            <person name="Bristow J."/>
            <person name="Eisen J.A."/>
            <person name="Markowitz V."/>
            <person name="Hugenholtz P."/>
            <person name="Kyrpides N.C."/>
            <person name="Klenk H.P."/>
            <person name="Chen F."/>
        </authorList>
    </citation>
    <scope>NUCLEOTIDE SEQUENCE [LARGE SCALE GENOMIC DNA]</scope>
    <source>
        <strain evidence="3">ATCC 33386 / NCTC 11300</strain>
    </source>
</reference>
<dbReference type="Gene3D" id="1.10.10.10">
    <property type="entry name" value="Winged helix-like DNA-binding domain superfamily/Winged helix DNA-binding domain"/>
    <property type="match status" value="1"/>
</dbReference>
<dbReference type="InterPro" id="IPR036105">
    <property type="entry name" value="DiNase_FeMo-co_biosyn_sf"/>
</dbReference>
<dbReference type="PANTHER" id="PTHR42983">
    <property type="entry name" value="DINITROGENASE IRON-MOLYBDENUM COFACTOR PROTEIN-RELATED"/>
    <property type="match status" value="1"/>
</dbReference>
<dbReference type="KEGG" id="str:Sterm_2571"/>
<evidence type="ECO:0000313" key="3">
    <source>
        <dbReference type="Proteomes" id="UP000000845"/>
    </source>
</evidence>
<reference evidence="3" key="1">
    <citation type="submission" date="2009-09" db="EMBL/GenBank/DDBJ databases">
        <title>The complete chromosome of Sebaldella termitidis ATCC 33386.</title>
        <authorList>
            <consortium name="US DOE Joint Genome Institute (JGI-PGF)"/>
            <person name="Lucas S."/>
            <person name="Copeland A."/>
            <person name="Lapidus A."/>
            <person name="Glavina del Rio T."/>
            <person name="Dalin E."/>
            <person name="Tice H."/>
            <person name="Bruce D."/>
            <person name="Goodwin L."/>
            <person name="Pitluck S."/>
            <person name="Kyrpides N."/>
            <person name="Mavromatis K."/>
            <person name="Ivanova N."/>
            <person name="Mikhailova N."/>
            <person name="Sims D."/>
            <person name="Meincke L."/>
            <person name="Brettin T."/>
            <person name="Detter J.C."/>
            <person name="Han C."/>
            <person name="Larimer F."/>
            <person name="Land M."/>
            <person name="Hauser L."/>
            <person name="Markowitz V."/>
            <person name="Cheng J.F."/>
            <person name="Hugenholtz P."/>
            <person name="Woyke T."/>
            <person name="Wu D."/>
            <person name="Eisen J.A."/>
        </authorList>
    </citation>
    <scope>NUCLEOTIDE SEQUENCE [LARGE SCALE GENOMIC DNA]</scope>
    <source>
        <strain evidence="3">ATCC 33386 / NCTC 11300</strain>
    </source>
</reference>
<dbReference type="PANTHER" id="PTHR42983:SF1">
    <property type="entry name" value="IRON-MOLYBDENUM PROTEIN"/>
    <property type="match status" value="1"/>
</dbReference>
<dbReference type="Pfam" id="PF02001">
    <property type="entry name" value="DUF134"/>
    <property type="match status" value="1"/>
</dbReference>
<dbReference type="eggNOG" id="COG1342">
    <property type="taxonomic scope" value="Bacteria"/>
</dbReference>
<gene>
    <name evidence="2" type="ordered locus">Sterm_2571</name>
</gene>
<keyword evidence="3" id="KW-1185">Reference proteome</keyword>
<dbReference type="Proteomes" id="UP000000845">
    <property type="component" value="Chromosome"/>
</dbReference>
<dbReference type="SUPFAM" id="SSF53146">
    <property type="entry name" value="Nitrogenase accessory factor-like"/>
    <property type="match status" value="1"/>
</dbReference>
<sequence>MGRPTKGKRISKIPQYQKFYGENKFQEKIVLLVEEYETIRLIDYLGYSQEECAKEMHIARTSVQSLYSDARRKLARFLIEGIGLVISGGNYQLKEFTNKENIKGDGKMIIAVTYDNGNVGQHFGKTEFFKIYSVEGKNILSQKVIDTDGHGHGALAGYLKKLNVEILICGGLGGGARNALAESGIKIYPGAIGNADRQVEAFLEGNLDYNADIACNHHNHEDGHSCGHNHK</sequence>
<dbReference type="EMBL" id="CP001739">
    <property type="protein sequence ID" value="ACZ09421.1"/>
    <property type="molecule type" value="Genomic_DNA"/>
</dbReference>
<dbReference type="InterPro" id="IPR013324">
    <property type="entry name" value="RNA_pol_sigma_r3/r4-like"/>
</dbReference>
<dbReference type="SUPFAM" id="SSF88659">
    <property type="entry name" value="Sigma3 and sigma4 domains of RNA polymerase sigma factors"/>
    <property type="match status" value="1"/>
</dbReference>
<dbReference type="InterPro" id="IPR002852">
    <property type="entry name" value="UPF0251"/>
</dbReference>
<dbReference type="AlphaFoldDB" id="D1AM47"/>
<name>D1AM47_SEBTE</name>
<accession>D1AM47</accession>
<evidence type="ECO:0000313" key="2">
    <source>
        <dbReference type="EMBL" id="ACZ09421.1"/>
    </source>
</evidence>
<organism evidence="2 3">
    <name type="scientific">Sebaldella termitidis (strain ATCC 33386 / NCTC 11300)</name>
    <dbReference type="NCBI Taxonomy" id="526218"/>
    <lineage>
        <taxon>Bacteria</taxon>
        <taxon>Fusobacteriati</taxon>
        <taxon>Fusobacteriota</taxon>
        <taxon>Fusobacteriia</taxon>
        <taxon>Fusobacteriales</taxon>
        <taxon>Leptotrichiaceae</taxon>
        <taxon>Sebaldella</taxon>
    </lineage>
</organism>
<feature type="domain" description="Dinitrogenase iron-molybdenum cofactor biosynthesis" evidence="1">
    <location>
        <begin position="116"/>
        <end position="203"/>
    </location>
</feature>
<evidence type="ECO:0000259" key="1">
    <source>
        <dbReference type="Pfam" id="PF02579"/>
    </source>
</evidence>
<proteinExistence type="predicted"/>
<dbReference type="InterPro" id="IPR036388">
    <property type="entry name" value="WH-like_DNA-bd_sf"/>
</dbReference>
<protein>
    <recommendedName>
        <fullName evidence="1">Dinitrogenase iron-molybdenum cofactor biosynthesis domain-containing protein</fullName>
    </recommendedName>
</protein>
<dbReference type="STRING" id="526218.Sterm_2571"/>
<dbReference type="InterPro" id="IPR003731">
    <property type="entry name" value="Di-Nase_FeMo-co_biosynth"/>
</dbReference>